<keyword evidence="1" id="KW-0732">Signal</keyword>
<keyword evidence="4" id="KW-1185">Reference proteome</keyword>
<dbReference type="InterPro" id="IPR038765">
    <property type="entry name" value="Papain-like_cys_pep_sf"/>
</dbReference>
<dbReference type="Pfam" id="PF01841">
    <property type="entry name" value="Transglut_core"/>
    <property type="match status" value="1"/>
</dbReference>
<dbReference type="InterPro" id="IPR002931">
    <property type="entry name" value="Transglutaminase-like"/>
</dbReference>
<evidence type="ECO:0000313" key="3">
    <source>
        <dbReference type="EMBL" id="MFC5449093.1"/>
    </source>
</evidence>
<reference evidence="4" key="1">
    <citation type="journal article" date="2019" name="Int. J. Syst. Evol. Microbiol.">
        <title>The Global Catalogue of Microorganisms (GCM) 10K type strain sequencing project: providing services to taxonomists for standard genome sequencing and annotation.</title>
        <authorList>
            <consortium name="The Broad Institute Genomics Platform"/>
            <consortium name="The Broad Institute Genome Sequencing Center for Infectious Disease"/>
            <person name="Wu L."/>
            <person name="Ma J."/>
        </authorList>
    </citation>
    <scope>NUCLEOTIDE SEQUENCE [LARGE SCALE GENOMIC DNA]</scope>
    <source>
        <strain evidence="4">KACC 11904</strain>
    </source>
</reference>
<dbReference type="InterPro" id="IPR032485">
    <property type="entry name" value="LRP1-like_beta_prop"/>
</dbReference>
<feature type="signal peptide" evidence="1">
    <location>
        <begin position="1"/>
        <end position="24"/>
    </location>
</feature>
<dbReference type="Gene3D" id="3.10.620.30">
    <property type="match status" value="1"/>
</dbReference>
<dbReference type="RefSeq" id="WP_377524681.1">
    <property type="nucleotide sequence ID" value="NZ_JBHSMJ010000017.1"/>
</dbReference>
<evidence type="ECO:0000259" key="2">
    <source>
        <dbReference type="PROSITE" id="PS51272"/>
    </source>
</evidence>
<evidence type="ECO:0000313" key="4">
    <source>
        <dbReference type="Proteomes" id="UP001596044"/>
    </source>
</evidence>
<name>A0ABW0K8I7_9BACL</name>
<accession>A0ABW0K8I7</accession>
<feature type="domain" description="SLH" evidence="2">
    <location>
        <begin position="90"/>
        <end position="153"/>
    </location>
</feature>
<sequence>MKKFLALLVVALGFTLMSKQIVHAETVQNAKSEAEFLHDIRLYQGISDSSFDPDLAATLDRQTGVVILLRLFGHESDALHLQKEKCDEILSKFSDKNDISAWAAPYVAYAVENNIIQGMNDNQFMPKQTMSSSMFSTLLLRQFGYGINNEKDYTNAVSLLIDKKILRTETLSKMNKSQFTKNDLVFISYDSLNATLSNKPTKLIDDLVNRKILSDIEARELVARKKLDEISKQIFQPGMTQLEKEYAAFKYLRNNVLYDRKLPLSFFLYGPIINGASACSGYSKATQLFLETAGIDSRIMIGRLNGVPHAWNLVKFGDKYYHVDSTNNVFNNDDTNMKKRGYSWEESDYPKSILNWYYPAGYDFFVKDDWYYYNDFYRDMNRWPMKWSLYRNKIDGMHEEKIVDLDPDGWLISNDGDWVYYATLGNFLNINRVRLDGTHKEAIPYGSREESLSDFRVYNDVIYYSVRTNSKFSIMSMKTDGSDKKTLFSLETSSNIKPVGTKYQDIGNVRFGQDWIYYEVWDMAQISSDTAESKINNYYKMRLDGSEKTLYHTVTREDLNSYRDADNKERQENKE</sequence>
<dbReference type="PROSITE" id="PS51272">
    <property type="entry name" value="SLH"/>
    <property type="match status" value="1"/>
</dbReference>
<evidence type="ECO:0000256" key="1">
    <source>
        <dbReference type="SAM" id="SignalP"/>
    </source>
</evidence>
<proteinExistence type="predicted"/>
<protein>
    <submittedName>
        <fullName evidence="3">DUF5050 domain-containing protein</fullName>
    </submittedName>
</protein>
<comment type="caution">
    <text evidence="3">The sequence shown here is derived from an EMBL/GenBank/DDBJ whole genome shotgun (WGS) entry which is preliminary data.</text>
</comment>
<dbReference type="InterPro" id="IPR001119">
    <property type="entry name" value="SLH_dom"/>
</dbReference>
<dbReference type="EMBL" id="JBHSMJ010000017">
    <property type="protein sequence ID" value="MFC5449093.1"/>
    <property type="molecule type" value="Genomic_DNA"/>
</dbReference>
<gene>
    <name evidence="3" type="ORF">ACFPOG_12545</name>
</gene>
<dbReference type="Proteomes" id="UP001596044">
    <property type="component" value="Unassembled WGS sequence"/>
</dbReference>
<organism evidence="3 4">
    <name type="scientific">Paenibacillus aestuarii</name>
    <dbReference type="NCBI Taxonomy" id="516965"/>
    <lineage>
        <taxon>Bacteria</taxon>
        <taxon>Bacillati</taxon>
        <taxon>Bacillota</taxon>
        <taxon>Bacilli</taxon>
        <taxon>Bacillales</taxon>
        <taxon>Paenibacillaceae</taxon>
        <taxon>Paenibacillus</taxon>
    </lineage>
</organism>
<dbReference type="Pfam" id="PF16472">
    <property type="entry name" value="DUF5050"/>
    <property type="match status" value="1"/>
</dbReference>
<dbReference type="Pfam" id="PF00395">
    <property type="entry name" value="SLH"/>
    <property type="match status" value="1"/>
</dbReference>
<dbReference type="SUPFAM" id="SSF54001">
    <property type="entry name" value="Cysteine proteinases"/>
    <property type="match status" value="1"/>
</dbReference>
<feature type="chain" id="PRO_5046281087" evidence="1">
    <location>
        <begin position="25"/>
        <end position="575"/>
    </location>
</feature>